<feature type="compositionally biased region" description="Basic residues" evidence="1">
    <location>
        <begin position="72"/>
        <end position="83"/>
    </location>
</feature>
<feature type="compositionally biased region" description="Basic and acidic residues" evidence="1">
    <location>
        <begin position="1"/>
        <end position="13"/>
    </location>
</feature>
<dbReference type="AlphaFoldDB" id="A0A6J4HXV0"/>
<feature type="non-terminal residue" evidence="2">
    <location>
        <position position="1"/>
    </location>
</feature>
<dbReference type="GO" id="GO:0008233">
    <property type="term" value="F:peptidase activity"/>
    <property type="evidence" value="ECO:0007669"/>
    <property type="project" value="UniProtKB-KW"/>
</dbReference>
<feature type="compositionally biased region" description="Basic and acidic residues" evidence="1">
    <location>
        <begin position="265"/>
        <end position="275"/>
    </location>
</feature>
<keyword evidence="2" id="KW-0645">Protease</keyword>
<name>A0A6J4HXV0_9ACTN</name>
<feature type="compositionally biased region" description="Basic residues" evidence="1">
    <location>
        <begin position="237"/>
        <end position="248"/>
    </location>
</feature>
<feature type="region of interest" description="Disordered" evidence="1">
    <location>
        <begin position="1"/>
        <end position="285"/>
    </location>
</feature>
<feature type="compositionally biased region" description="Basic residues" evidence="1">
    <location>
        <begin position="140"/>
        <end position="149"/>
    </location>
</feature>
<organism evidence="2">
    <name type="scientific">uncultured Acidimicrobiales bacterium</name>
    <dbReference type="NCBI Taxonomy" id="310071"/>
    <lineage>
        <taxon>Bacteria</taxon>
        <taxon>Bacillati</taxon>
        <taxon>Actinomycetota</taxon>
        <taxon>Acidimicrobiia</taxon>
        <taxon>Acidimicrobiales</taxon>
        <taxon>environmental samples</taxon>
    </lineage>
</organism>
<protein>
    <submittedName>
        <fullName evidence="2">Protein containing transglutaminase-like domain, putative cysteine protease</fullName>
    </submittedName>
</protein>
<gene>
    <name evidence="2" type="ORF">AVDCRST_MAG10-1540</name>
</gene>
<accession>A0A6J4HXV0</accession>
<feature type="compositionally biased region" description="Basic residues" evidence="1">
    <location>
        <begin position="276"/>
        <end position="285"/>
    </location>
</feature>
<dbReference type="EMBL" id="CADCTB010000094">
    <property type="protein sequence ID" value="CAA9236056.1"/>
    <property type="molecule type" value="Genomic_DNA"/>
</dbReference>
<evidence type="ECO:0000256" key="1">
    <source>
        <dbReference type="SAM" id="MobiDB-lite"/>
    </source>
</evidence>
<feature type="compositionally biased region" description="Low complexity" evidence="1">
    <location>
        <begin position="37"/>
        <end position="71"/>
    </location>
</feature>
<reference evidence="2" key="1">
    <citation type="submission" date="2020-02" db="EMBL/GenBank/DDBJ databases">
        <authorList>
            <person name="Meier V. D."/>
        </authorList>
    </citation>
    <scope>NUCLEOTIDE SEQUENCE</scope>
    <source>
        <strain evidence="2">AVDCRST_MAG10</strain>
    </source>
</reference>
<feature type="non-terminal residue" evidence="2">
    <location>
        <position position="285"/>
    </location>
</feature>
<proteinExistence type="predicted"/>
<sequence length="285" mass="30640">GDRHDVADRDPARHRVPVRATGDVVVQRGSDHPDLQRPPAGDGVRGRGVPVDRGLPLLGLVGHPGPLLRPARAARRARHHRHVDRRDERPSRPARGAGDLGRHHGRRGAGQVLGAPEPQPVRAPRRRGAGGGRGVGRFARSPRHLRRCRGAGPGTDALRAGGDNGLHHRRRRPPDRQRGVPGLHPRGPRPAAGSGHSCPLRVGVPPPLVAGRAGGGHRRPEPRLGGGVGRRMDALRRHQRQSGRRAPRGGRPGPGLLRPGAAQRDLPRRPGEGPRRQRRAHPPVL</sequence>
<keyword evidence="2" id="KW-0378">Hydrolase</keyword>
<dbReference type="GO" id="GO:0006508">
    <property type="term" value="P:proteolysis"/>
    <property type="evidence" value="ECO:0007669"/>
    <property type="project" value="UniProtKB-KW"/>
</dbReference>
<evidence type="ECO:0000313" key="2">
    <source>
        <dbReference type="EMBL" id="CAA9236056.1"/>
    </source>
</evidence>